<dbReference type="EMBL" id="MN740314">
    <property type="protein sequence ID" value="QHT99745.1"/>
    <property type="molecule type" value="Genomic_DNA"/>
</dbReference>
<protein>
    <submittedName>
        <fullName evidence="1">Uncharacterized protein</fullName>
    </submittedName>
</protein>
<name>A0A6C0J4X4_9ZZZZ</name>
<accession>A0A6C0J4X4</accession>
<organism evidence="1">
    <name type="scientific">viral metagenome</name>
    <dbReference type="NCBI Taxonomy" id="1070528"/>
    <lineage>
        <taxon>unclassified sequences</taxon>
        <taxon>metagenomes</taxon>
        <taxon>organismal metagenomes</taxon>
    </lineage>
</organism>
<dbReference type="AlphaFoldDB" id="A0A6C0J4X4"/>
<sequence length="1061" mass="121886">MEDDLLFHNKFVSNVDVQSTYNLQNNENITGFRKYIENKKNIVGLNDEDTDINEEYIMKSNPIVINKKTNKIDKERHVVEKRYIYNINSKTRETTQSIFIEKEVVTGEYVKVITDEEGNVIYDPIDIDELNEQYNLLNNVNSVVNPFYMIGVNMYFKQFSYKTPDDYQISLPLMHTNVKCIRLLSSIIPCTINNINKNNNHVMIDILFGSEQLVENEDLNIIFGTNIIKLIYGNYTIDEALTKVISKINDFYLNYINNTNNPKYDNIISSNTFSYLYDQVTSEITFNINQPPSSATEYINVFSPTIYENIIQFYDATLDITGNVVIDPNTGIPIFNDSICYLPVKDYTNFNTLASFIVFEMSRKIDPSFTLPLKYSLINIDSNYYISSIYPFALVNNTNIKDAILNTNQPVLLSSFNISPNPQLFDMGIGYIDFLANKQFNPAYVITISGSGQDVQFEIDFTIVDDTGATLIFNNQIVSLTLGVFDTYEKFLTNVAKAINKRAEVESNVGNLVLNNTDIVSLSIQPQYSDVNGNIIYRPYLLFTSNVITGTVKPSTMSDNIFDAFVGTAYRYNGGTKASYPDISSSQLNFIQLTPGSNFPYKVTAKTEICFTITSQQTQYKAYIPVQNYTSFEVLLNAIVDSMNNSYKLGYFAYESEIDTNDVRHYYIYSGKDYSLDVSDMNTISSVLFEPPETPAAQIVPTPLTGHSITSVNKRIEITGLDKFIQYDSRAYYYNNLYINVREKVPAIPYQNDPASSNIIHLIDITINQYNSINDFMDQLIIDINTVMNNHYGQNVLVFAYDNNTTTNKLTIYITPFDKYEFNIDGSLTQYLSSFLGISIESPTGYSTSYTTPYKYGNRLRFKMSFENNPDVSEDDQLWYMLGLRSNNSLQYVESWSNLFNHGGDSYYFSTSSFIDTFITTKETEINPSIIDYRPYRLPNMNKNNFIYLKLNNIENMYDPFIPNEKIFTKILLNENYGKYAYDTFVDNPFIYSTTESKLDKFNIKFIDKNGQNVDFGDIDHVLTIEITQFSDRLSVNDYNTRRGYNEHESYTESVKLSHGK</sequence>
<reference evidence="1" key="1">
    <citation type="journal article" date="2020" name="Nature">
        <title>Giant virus diversity and host interactions through global metagenomics.</title>
        <authorList>
            <person name="Schulz F."/>
            <person name="Roux S."/>
            <person name="Paez-Espino D."/>
            <person name="Jungbluth S."/>
            <person name="Walsh D.A."/>
            <person name="Denef V.J."/>
            <person name="McMahon K.D."/>
            <person name="Konstantinidis K.T."/>
            <person name="Eloe-Fadrosh E.A."/>
            <person name="Kyrpides N.C."/>
            <person name="Woyke T."/>
        </authorList>
    </citation>
    <scope>NUCLEOTIDE SEQUENCE</scope>
    <source>
        <strain evidence="1">GVMAG-M-3300025727-45</strain>
    </source>
</reference>
<proteinExistence type="predicted"/>
<evidence type="ECO:0000313" key="1">
    <source>
        <dbReference type="EMBL" id="QHT99745.1"/>
    </source>
</evidence>